<dbReference type="AlphaFoldDB" id="A0A1X9NB70"/>
<evidence type="ECO:0000313" key="2">
    <source>
        <dbReference type="Proteomes" id="UP000193450"/>
    </source>
</evidence>
<dbReference type="OrthoDB" id="9802640at2"/>
<dbReference type="PANTHER" id="PTHR37827:SF1">
    <property type="entry name" value="HNH DOMAIN-CONTAINING PROTEIN"/>
    <property type="match status" value="1"/>
</dbReference>
<evidence type="ECO:0008006" key="3">
    <source>
        <dbReference type="Google" id="ProtNLM"/>
    </source>
</evidence>
<dbReference type="RefSeq" id="WP_085759476.1">
    <property type="nucleotide sequence ID" value="NZ_CP019343.1"/>
</dbReference>
<evidence type="ECO:0000313" key="1">
    <source>
        <dbReference type="EMBL" id="ARN75300.1"/>
    </source>
</evidence>
<sequence length="118" mass="13961">MDKLTDPDNEVEHQRRGAQVGSCPLCQRQTNLTFHHLIPKKMHRRSFFKKHYKRQQLAAGIYICRQCHTGIHTLFTEMTLAKELNTVKQLRQNKALNKHCRWVARQHISQPDHLPVPF</sequence>
<keyword evidence="2" id="KW-1185">Reference proteome</keyword>
<dbReference type="EMBL" id="CP019343">
    <property type="protein sequence ID" value="ARN75300.1"/>
    <property type="molecule type" value="Genomic_DNA"/>
</dbReference>
<organism evidence="1 2">
    <name type="scientific">Oceanicoccus sagamiensis</name>
    <dbReference type="NCBI Taxonomy" id="716816"/>
    <lineage>
        <taxon>Bacteria</taxon>
        <taxon>Pseudomonadati</taxon>
        <taxon>Pseudomonadota</taxon>
        <taxon>Gammaproteobacteria</taxon>
        <taxon>Cellvibrionales</taxon>
        <taxon>Spongiibacteraceae</taxon>
        <taxon>Oceanicoccus</taxon>
    </lineage>
</organism>
<dbReference type="Proteomes" id="UP000193450">
    <property type="component" value="Chromosome"/>
</dbReference>
<name>A0A1X9NB70_9GAMM</name>
<dbReference type="STRING" id="716816.BST96_14965"/>
<dbReference type="KEGG" id="osg:BST96_14965"/>
<proteinExistence type="predicted"/>
<gene>
    <name evidence="1" type="ORF">BST96_14965</name>
</gene>
<accession>A0A1X9NB70</accession>
<protein>
    <recommendedName>
        <fullName evidence="3">HNH domain-containing protein</fullName>
    </recommendedName>
</protein>
<dbReference type="PANTHER" id="PTHR37827">
    <property type="entry name" value="TUDOR DOMAIN-CONTAINING PROTEIN"/>
    <property type="match status" value="1"/>
</dbReference>
<reference evidence="1 2" key="1">
    <citation type="submission" date="2016-11" db="EMBL/GenBank/DDBJ databases">
        <title>Trade-off between light-utilization and light-protection in marine flavobacteria.</title>
        <authorList>
            <person name="Kumagai Y."/>
        </authorList>
    </citation>
    <scope>NUCLEOTIDE SEQUENCE [LARGE SCALE GENOMIC DNA]</scope>
    <source>
        <strain evidence="1 2">NBRC 107125</strain>
    </source>
</reference>